<dbReference type="Proteomes" id="UP000268014">
    <property type="component" value="Unassembled WGS sequence"/>
</dbReference>
<evidence type="ECO:0000313" key="2">
    <source>
        <dbReference type="Proteomes" id="UP000268014"/>
    </source>
</evidence>
<organism evidence="3">
    <name type="scientific">Haemonchus placei</name>
    <name type="common">Barber's pole worm</name>
    <dbReference type="NCBI Taxonomy" id="6290"/>
    <lineage>
        <taxon>Eukaryota</taxon>
        <taxon>Metazoa</taxon>
        <taxon>Ecdysozoa</taxon>
        <taxon>Nematoda</taxon>
        <taxon>Chromadorea</taxon>
        <taxon>Rhabditida</taxon>
        <taxon>Rhabditina</taxon>
        <taxon>Rhabditomorpha</taxon>
        <taxon>Strongyloidea</taxon>
        <taxon>Trichostrongylidae</taxon>
        <taxon>Haemonchus</taxon>
    </lineage>
</organism>
<evidence type="ECO:0000313" key="3">
    <source>
        <dbReference type="WBParaSite" id="HPLM_0001267401-mRNA-1"/>
    </source>
</evidence>
<protein>
    <submittedName>
        <fullName evidence="1 3">Uncharacterized protein</fullName>
    </submittedName>
</protein>
<reference evidence="3" key="1">
    <citation type="submission" date="2017-02" db="UniProtKB">
        <authorList>
            <consortium name="WormBaseParasite"/>
        </authorList>
    </citation>
    <scope>IDENTIFICATION</scope>
</reference>
<evidence type="ECO:0000313" key="1">
    <source>
        <dbReference type="EMBL" id="VDO46321.1"/>
    </source>
</evidence>
<sequence length="101" mass="11549">MILLASSHSIIKKETETNNFDRTFPLIINCFKLVDYIFKIRNTEKSKKLMTNFQLSRLLVKVSSNPFGNGHLLKIFVTLILTLSTNGESSLKKVPFVENMV</sequence>
<proteinExistence type="predicted"/>
<gene>
    <name evidence="1" type="ORF">HPLM_LOCUS12666</name>
</gene>
<dbReference type="WBParaSite" id="HPLM_0001267401-mRNA-1">
    <property type="protein sequence ID" value="HPLM_0001267401-mRNA-1"/>
    <property type="gene ID" value="HPLM_0001267401"/>
</dbReference>
<accession>A0A0N4WN44</accession>
<name>A0A0N4WN44_HAEPC</name>
<keyword evidence="2" id="KW-1185">Reference proteome</keyword>
<dbReference type="AlphaFoldDB" id="A0A0N4WN44"/>
<dbReference type="EMBL" id="UZAF01017935">
    <property type="protein sequence ID" value="VDO46321.1"/>
    <property type="molecule type" value="Genomic_DNA"/>
</dbReference>
<reference evidence="1 2" key="2">
    <citation type="submission" date="2018-11" db="EMBL/GenBank/DDBJ databases">
        <authorList>
            <consortium name="Pathogen Informatics"/>
        </authorList>
    </citation>
    <scope>NUCLEOTIDE SEQUENCE [LARGE SCALE GENOMIC DNA]</scope>
    <source>
        <strain evidence="1 2">MHpl1</strain>
    </source>
</reference>